<dbReference type="CDD" id="cd09859">
    <property type="entry name" value="PIN_53EXO"/>
    <property type="match status" value="1"/>
</dbReference>
<dbReference type="GO" id="GO:0008409">
    <property type="term" value="F:5'-3' exonuclease activity"/>
    <property type="evidence" value="ECO:0007669"/>
    <property type="project" value="InterPro"/>
</dbReference>
<dbReference type="CDD" id="cd09898">
    <property type="entry name" value="H3TH_53EXO"/>
    <property type="match status" value="1"/>
</dbReference>
<evidence type="ECO:0000313" key="7">
    <source>
        <dbReference type="EMBL" id="HIU39691.1"/>
    </source>
</evidence>
<comment type="caution">
    <text evidence="7">The sequence shown here is derived from an EMBL/GenBank/DDBJ whole genome shotgun (WGS) entry which is preliminary data.</text>
</comment>
<dbReference type="GO" id="GO:0017108">
    <property type="term" value="F:5'-flap endonuclease activity"/>
    <property type="evidence" value="ECO:0007669"/>
    <property type="project" value="InterPro"/>
</dbReference>
<dbReference type="InterPro" id="IPR020045">
    <property type="entry name" value="DNA_polI_H3TH"/>
</dbReference>
<dbReference type="PANTHER" id="PTHR42646:SF2">
    <property type="entry name" value="5'-3' EXONUCLEASE FAMILY PROTEIN"/>
    <property type="match status" value="1"/>
</dbReference>
<evidence type="ECO:0000256" key="3">
    <source>
        <dbReference type="ARBA" id="ARBA00023125"/>
    </source>
</evidence>
<organism evidence="7 8">
    <name type="scientific">Candidatus Aphodocola excrementigallinarum</name>
    <dbReference type="NCBI Taxonomy" id="2840670"/>
    <lineage>
        <taxon>Bacteria</taxon>
        <taxon>Bacillati</taxon>
        <taxon>Bacillota</taxon>
        <taxon>Bacilli</taxon>
        <taxon>Candidatus Aphodocola</taxon>
    </lineage>
</organism>
<keyword evidence="2" id="KW-0378">Hydrolase</keyword>
<proteinExistence type="predicted"/>
<evidence type="ECO:0000256" key="2">
    <source>
        <dbReference type="ARBA" id="ARBA00022801"/>
    </source>
</evidence>
<dbReference type="AlphaFoldDB" id="A0A9D1IN74"/>
<dbReference type="InterPro" id="IPR008918">
    <property type="entry name" value="HhH2"/>
</dbReference>
<dbReference type="SUPFAM" id="SSF47807">
    <property type="entry name" value="5' to 3' exonuclease, C-terminal subdomain"/>
    <property type="match status" value="1"/>
</dbReference>
<dbReference type="Gene3D" id="1.10.150.20">
    <property type="entry name" value="5' to 3' exonuclease, C-terminal subdomain"/>
    <property type="match status" value="1"/>
</dbReference>
<dbReference type="InterPro" id="IPR029060">
    <property type="entry name" value="PIN-like_dom_sf"/>
</dbReference>
<feature type="domain" description="5'-3' exonuclease" evidence="6">
    <location>
        <begin position="2"/>
        <end position="262"/>
    </location>
</feature>
<dbReference type="InterPro" id="IPR002421">
    <property type="entry name" value="5-3_exonuclease"/>
</dbReference>
<evidence type="ECO:0000313" key="8">
    <source>
        <dbReference type="Proteomes" id="UP000824074"/>
    </source>
</evidence>
<comment type="function">
    <text evidence="4">5'-3' exonuclease acting preferentially on double-stranded DNA.</text>
</comment>
<evidence type="ECO:0000256" key="1">
    <source>
        <dbReference type="ARBA" id="ARBA00022722"/>
    </source>
</evidence>
<dbReference type="Proteomes" id="UP000824074">
    <property type="component" value="Unassembled WGS sequence"/>
</dbReference>
<gene>
    <name evidence="7" type="ORF">IAB68_00105</name>
</gene>
<keyword evidence="3" id="KW-0238">DNA-binding</keyword>
<dbReference type="EMBL" id="DVMT01000002">
    <property type="protein sequence ID" value="HIU39691.1"/>
    <property type="molecule type" value="Genomic_DNA"/>
</dbReference>
<evidence type="ECO:0000256" key="5">
    <source>
        <dbReference type="ARBA" id="ARBA00050026"/>
    </source>
</evidence>
<dbReference type="FunFam" id="1.10.150.20:FF:000003">
    <property type="entry name" value="DNA polymerase I"/>
    <property type="match status" value="1"/>
</dbReference>
<dbReference type="GO" id="GO:0033567">
    <property type="term" value="P:DNA replication, Okazaki fragment processing"/>
    <property type="evidence" value="ECO:0007669"/>
    <property type="project" value="InterPro"/>
</dbReference>
<reference evidence="7" key="2">
    <citation type="journal article" date="2021" name="PeerJ">
        <title>Extensive microbial diversity within the chicken gut microbiome revealed by metagenomics and culture.</title>
        <authorList>
            <person name="Gilroy R."/>
            <person name="Ravi A."/>
            <person name="Getino M."/>
            <person name="Pursley I."/>
            <person name="Horton D.L."/>
            <person name="Alikhan N.F."/>
            <person name="Baker D."/>
            <person name="Gharbi K."/>
            <person name="Hall N."/>
            <person name="Watson M."/>
            <person name="Adriaenssens E.M."/>
            <person name="Foster-Nyarko E."/>
            <person name="Jarju S."/>
            <person name="Secka A."/>
            <person name="Antonio M."/>
            <person name="Oren A."/>
            <person name="Chaudhuri R.R."/>
            <person name="La Ragione R."/>
            <person name="Hildebrand F."/>
            <person name="Pallen M.J."/>
        </authorList>
    </citation>
    <scope>NUCLEOTIDE SEQUENCE</scope>
    <source>
        <strain evidence="7">CHK193-30670</strain>
    </source>
</reference>
<dbReference type="SMART" id="SM00279">
    <property type="entry name" value="HhH2"/>
    <property type="match status" value="1"/>
</dbReference>
<dbReference type="SUPFAM" id="SSF88723">
    <property type="entry name" value="PIN domain-like"/>
    <property type="match status" value="1"/>
</dbReference>
<protein>
    <recommendedName>
        <fullName evidence="5">5'-3' exonuclease</fullName>
    </recommendedName>
</protein>
<sequence length="302" mass="34684">MKKVILVDGNNLLFRSYYATAYQGNFMKNKNGFPTNALYGFVNMIHKIINDEKPEYMLVAFDKGKTFRHDKYKDYKAGRIKMPDELKAQFPIAKEILAYLGIKWFEIDNYEADDIIGTLAKKIDDENDYKGLIVSSDKDLLQLISNKVIMKLLKSKDYVMMSKETFYDQYKLTPDKMIDIKALQGDSSDNIEGVKGIGEKTALKLLQEYGSLEGIYDNIAYIKGAVATKLINGKDKAFESKDLVTIYKQVPLGFTLEDTKITNGNLEELKKTYENLEFYSFLKNMKIGRINNDFNVIEVEDI</sequence>
<dbReference type="Pfam" id="PF02739">
    <property type="entry name" value="5_3_exonuc_N"/>
    <property type="match status" value="1"/>
</dbReference>
<accession>A0A9D1IN74</accession>
<name>A0A9D1IN74_9FIRM</name>
<keyword evidence="1" id="KW-0540">Nuclease</keyword>
<evidence type="ECO:0000259" key="6">
    <source>
        <dbReference type="SMART" id="SM00475"/>
    </source>
</evidence>
<feature type="non-terminal residue" evidence="7">
    <location>
        <position position="302"/>
    </location>
</feature>
<dbReference type="InterPro" id="IPR020046">
    <property type="entry name" value="5-3_exonucl_a-hlix_arch_N"/>
</dbReference>
<dbReference type="InterPro" id="IPR036279">
    <property type="entry name" value="5-3_exonuclease_C_sf"/>
</dbReference>
<dbReference type="Gene3D" id="3.40.50.1010">
    <property type="entry name" value="5'-nuclease"/>
    <property type="match status" value="1"/>
</dbReference>
<dbReference type="InterPro" id="IPR038969">
    <property type="entry name" value="FEN"/>
</dbReference>
<dbReference type="PANTHER" id="PTHR42646">
    <property type="entry name" value="FLAP ENDONUCLEASE XNI"/>
    <property type="match status" value="1"/>
</dbReference>
<dbReference type="Pfam" id="PF01367">
    <property type="entry name" value="5_3_exonuc"/>
    <property type="match status" value="1"/>
</dbReference>
<dbReference type="SMART" id="SM00475">
    <property type="entry name" value="53EXOc"/>
    <property type="match status" value="1"/>
</dbReference>
<evidence type="ECO:0000256" key="4">
    <source>
        <dbReference type="ARBA" id="ARBA00049957"/>
    </source>
</evidence>
<reference evidence="7" key="1">
    <citation type="submission" date="2020-10" db="EMBL/GenBank/DDBJ databases">
        <authorList>
            <person name="Gilroy R."/>
        </authorList>
    </citation>
    <scope>NUCLEOTIDE SEQUENCE</scope>
    <source>
        <strain evidence="7">CHK193-30670</strain>
    </source>
</reference>
<dbReference type="NCBIfam" id="NF011547">
    <property type="entry name" value="PRK14976.1-4"/>
    <property type="match status" value="1"/>
</dbReference>
<dbReference type="GO" id="GO:0003677">
    <property type="term" value="F:DNA binding"/>
    <property type="evidence" value="ECO:0007669"/>
    <property type="project" value="UniProtKB-KW"/>
</dbReference>